<name>A0A7W3MXI9_9ACTN</name>
<dbReference type="Proteomes" id="UP000539313">
    <property type="component" value="Unassembled WGS sequence"/>
</dbReference>
<gene>
    <name evidence="2" type="ORF">HNR21_002561</name>
</gene>
<reference evidence="2 3" key="1">
    <citation type="submission" date="2020-08" db="EMBL/GenBank/DDBJ databases">
        <title>Sequencing the genomes of 1000 actinobacteria strains.</title>
        <authorList>
            <person name="Klenk H.-P."/>
        </authorList>
    </citation>
    <scope>NUCLEOTIDE SEQUENCE [LARGE SCALE GENOMIC DNA]</scope>
    <source>
        <strain evidence="2 3">DSM 45823</strain>
    </source>
</reference>
<evidence type="ECO:0000256" key="1">
    <source>
        <dbReference type="SAM" id="MobiDB-lite"/>
    </source>
</evidence>
<comment type="caution">
    <text evidence="2">The sequence shown here is derived from an EMBL/GenBank/DDBJ whole genome shotgun (WGS) entry which is preliminary data.</text>
</comment>
<keyword evidence="3" id="KW-1185">Reference proteome</keyword>
<dbReference type="AlphaFoldDB" id="A0A7W3MXI9"/>
<accession>A0A7W3MXI9</accession>
<dbReference type="EMBL" id="JACJII010000001">
    <property type="protein sequence ID" value="MBA9003679.1"/>
    <property type="molecule type" value="Genomic_DNA"/>
</dbReference>
<sequence length="87" mass="9418">MTSGAEDPACARRHHPRASSLHAGQTSVTLGNLEWIISAHRPARARGVALWWRDAVWVVIGLSLYANFIGEFSAYQAARAEEAGEGS</sequence>
<feature type="region of interest" description="Disordered" evidence="1">
    <location>
        <begin position="1"/>
        <end position="23"/>
    </location>
</feature>
<organism evidence="2 3">
    <name type="scientific">Thermomonospora cellulosilytica</name>
    <dbReference type="NCBI Taxonomy" id="1411118"/>
    <lineage>
        <taxon>Bacteria</taxon>
        <taxon>Bacillati</taxon>
        <taxon>Actinomycetota</taxon>
        <taxon>Actinomycetes</taxon>
        <taxon>Streptosporangiales</taxon>
        <taxon>Thermomonosporaceae</taxon>
        <taxon>Thermomonospora</taxon>
    </lineage>
</organism>
<proteinExistence type="predicted"/>
<evidence type="ECO:0000313" key="3">
    <source>
        <dbReference type="Proteomes" id="UP000539313"/>
    </source>
</evidence>
<evidence type="ECO:0000313" key="2">
    <source>
        <dbReference type="EMBL" id="MBA9003679.1"/>
    </source>
</evidence>
<protein>
    <submittedName>
        <fullName evidence="2">Uncharacterized protein</fullName>
    </submittedName>
</protein>